<reference evidence="5 6" key="1">
    <citation type="submission" date="2022-01" db="EMBL/GenBank/DDBJ databases">
        <title>Flavihumibacter sp. nov., isolated from sediment of a river.</title>
        <authorList>
            <person name="Liu H."/>
        </authorList>
    </citation>
    <scope>NUCLEOTIDE SEQUENCE [LARGE SCALE GENOMIC DNA]</scope>
    <source>
        <strain evidence="5 6">RY-1</strain>
    </source>
</reference>
<dbReference type="InterPro" id="IPR016667">
    <property type="entry name" value="Caps_polysacc_synth_CpsB/CapC"/>
</dbReference>
<evidence type="ECO:0000313" key="6">
    <source>
        <dbReference type="Proteomes" id="UP001200145"/>
    </source>
</evidence>
<gene>
    <name evidence="5" type="ORF">L0U88_17130</name>
</gene>
<evidence type="ECO:0000256" key="3">
    <source>
        <dbReference type="ARBA" id="ARBA00022801"/>
    </source>
</evidence>
<evidence type="ECO:0000256" key="2">
    <source>
        <dbReference type="ARBA" id="ARBA00013064"/>
    </source>
</evidence>
<keyword evidence="6" id="KW-1185">Reference proteome</keyword>
<dbReference type="Proteomes" id="UP001200145">
    <property type="component" value="Unassembled WGS sequence"/>
</dbReference>
<dbReference type="PANTHER" id="PTHR39181">
    <property type="entry name" value="TYROSINE-PROTEIN PHOSPHATASE YWQE"/>
    <property type="match status" value="1"/>
</dbReference>
<protein>
    <recommendedName>
        <fullName evidence="2">protein-tyrosine-phosphatase</fullName>
        <ecNumber evidence="2">3.1.3.48</ecNumber>
    </recommendedName>
</protein>
<dbReference type="EC" id="3.1.3.48" evidence="2"/>
<keyword evidence="3" id="KW-0378">Hydrolase</keyword>
<evidence type="ECO:0000313" key="5">
    <source>
        <dbReference type="EMBL" id="MCF1716368.1"/>
    </source>
</evidence>
<evidence type="ECO:0000256" key="4">
    <source>
        <dbReference type="ARBA" id="ARBA00051722"/>
    </source>
</evidence>
<dbReference type="Pfam" id="PF19567">
    <property type="entry name" value="CpsB_CapC"/>
    <property type="match status" value="1"/>
</dbReference>
<dbReference type="PANTHER" id="PTHR39181:SF1">
    <property type="entry name" value="TYROSINE-PROTEIN PHOSPHATASE YWQE"/>
    <property type="match status" value="1"/>
</dbReference>
<dbReference type="Gene3D" id="3.20.20.140">
    <property type="entry name" value="Metal-dependent hydrolases"/>
    <property type="match status" value="1"/>
</dbReference>
<dbReference type="SUPFAM" id="SSF89550">
    <property type="entry name" value="PHP domain-like"/>
    <property type="match status" value="1"/>
</dbReference>
<proteinExistence type="inferred from homology"/>
<dbReference type="InterPro" id="IPR016195">
    <property type="entry name" value="Pol/histidinol_Pase-like"/>
</dbReference>
<name>A0ABS9BKZ3_9BACT</name>
<comment type="catalytic activity">
    <reaction evidence="4">
        <text>O-phospho-L-tyrosyl-[protein] + H2O = L-tyrosyl-[protein] + phosphate</text>
        <dbReference type="Rhea" id="RHEA:10684"/>
        <dbReference type="Rhea" id="RHEA-COMP:10136"/>
        <dbReference type="Rhea" id="RHEA-COMP:20101"/>
        <dbReference type="ChEBI" id="CHEBI:15377"/>
        <dbReference type="ChEBI" id="CHEBI:43474"/>
        <dbReference type="ChEBI" id="CHEBI:46858"/>
        <dbReference type="ChEBI" id="CHEBI:61978"/>
        <dbReference type="EC" id="3.1.3.48"/>
    </reaction>
</comment>
<organism evidence="5 6">
    <name type="scientific">Flavihumibacter fluminis</name>
    <dbReference type="NCBI Taxonomy" id="2909236"/>
    <lineage>
        <taxon>Bacteria</taxon>
        <taxon>Pseudomonadati</taxon>
        <taxon>Bacteroidota</taxon>
        <taxon>Chitinophagia</taxon>
        <taxon>Chitinophagales</taxon>
        <taxon>Chitinophagaceae</taxon>
        <taxon>Flavihumibacter</taxon>
    </lineage>
</organism>
<dbReference type="RefSeq" id="WP_234867501.1">
    <property type="nucleotide sequence ID" value="NZ_JAKEVY010000004.1"/>
</dbReference>
<comment type="similarity">
    <text evidence="1">Belongs to the metallo-dependent hydrolases superfamily. CpsB/CapC family.</text>
</comment>
<sequence>MFSFFKRNKTNAAVDLSGICTDMHSHLLPGIDDGSPDLATSLHLLKGLQDLGFQNFITTPHILWDLYKNTNATIEPARLELQRALDVDANQAKLSAAAEYMIDDYFSGLLQQKAPLRCLKGNYVLVEFSFINLPFDWKQVFFDMQIQGYQPVLAHPERYPYLFQKNTILDEILDMGVLLQVNLNSLTGYYGKAILQQAQVLTAKGIVSFLGSDLHHERHLTALRTSSTLMPLVNKLLDSGKLLNPSL</sequence>
<comment type="caution">
    <text evidence="5">The sequence shown here is derived from an EMBL/GenBank/DDBJ whole genome shotgun (WGS) entry which is preliminary data.</text>
</comment>
<dbReference type="EMBL" id="JAKEVY010000004">
    <property type="protein sequence ID" value="MCF1716368.1"/>
    <property type="molecule type" value="Genomic_DNA"/>
</dbReference>
<accession>A0ABS9BKZ3</accession>
<evidence type="ECO:0000256" key="1">
    <source>
        <dbReference type="ARBA" id="ARBA00005750"/>
    </source>
</evidence>